<protein>
    <submittedName>
        <fullName evidence="1">Uncharacterized protein</fullName>
    </submittedName>
</protein>
<proteinExistence type="predicted"/>
<keyword evidence="2" id="KW-1185">Reference proteome</keyword>
<gene>
    <name evidence="1" type="ORF">G4923_09250</name>
</gene>
<dbReference type="EMBL" id="JAAILA010000012">
    <property type="protein sequence ID" value="NEX88889.1"/>
    <property type="molecule type" value="Genomic_DNA"/>
</dbReference>
<reference evidence="1 2" key="1">
    <citation type="submission" date="2020-02" db="EMBL/GenBank/DDBJ databases">
        <title>Genome sequencing of Aeromonas rivipollensis.</title>
        <authorList>
            <person name="Fono-Tamo Ubani E.K."/>
            <person name="Lekota K.E."/>
        </authorList>
    </citation>
    <scope>NUCLEOTIDE SEQUENCE [LARGE SCALE GENOMIC DNA]</scope>
    <source>
        <strain evidence="1 2">G78</strain>
    </source>
</reference>
<comment type="caution">
    <text evidence="1">The sequence shown here is derived from an EMBL/GenBank/DDBJ whole genome shotgun (WGS) entry which is preliminary data.</text>
</comment>
<evidence type="ECO:0000313" key="1">
    <source>
        <dbReference type="EMBL" id="NEX88889.1"/>
    </source>
</evidence>
<accession>A0ABX0D302</accession>
<sequence>MNIERNKQKPRIIKKISKKAAEKIATKLNSFIYENFPVRHSHVIRTQETEFGTRVVLVYPHIKEDFGLIIPLPHYDILCDSFYDGATYIKEQLAAMIVTNK</sequence>
<dbReference type="Proteomes" id="UP000472827">
    <property type="component" value="Unassembled WGS sequence"/>
</dbReference>
<name>A0ABX0D302_9GAMM</name>
<dbReference type="RefSeq" id="WP_163136761.1">
    <property type="nucleotide sequence ID" value="NZ_JAAILA010000012.1"/>
</dbReference>
<evidence type="ECO:0000313" key="2">
    <source>
        <dbReference type="Proteomes" id="UP000472827"/>
    </source>
</evidence>
<organism evidence="1 2">
    <name type="scientific">Aeromonas rivipollensis</name>
    <dbReference type="NCBI Taxonomy" id="948519"/>
    <lineage>
        <taxon>Bacteria</taxon>
        <taxon>Pseudomonadati</taxon>
        <taxon>Pseudomonadota</taxon>
        <taxon>Gammaproteobacteria</taxon>
        <taxon>Aeromonadales</taxon>
        <taxon>Aeromonadaceae</taxon>
        <taxon>Aeromonas</taxon>
    </lineage>
</organism>